<proteinExistence type="predicted"/>
<dbReference type="InParanoid" id="A0A4S2MJ96"/>
<evidence type="ECO:0000313" key="1">
    <source>
        <dbReference type="EMBL" id="TGZ76903.1"/>
    </source>
</evidence>
<reference evidence="1 2" key="1">
    <citation type="submission" date="2019-04" db="EMBL/GenBank/DDBJ databases">
        <title>Comparative genomics and transcriptomics to analyze fruiting body development in filamentous ascomycetes.</title>
        <authorList>
            <consortium name="DOE Joint Genome Institute"/>
            <person name="Lutkenhaus R."/>
            <person name="Traeger S."/>
            <person name="Breuer J."/>
            <person name="Kuo A."/>
            <person name="Lipzen A."/>
            <person name="Pangilinan J."/>
            <person name="Dilworth D."/>
            <person name="Sandor L."/>
            <person name="Poggeler S."/>
            <person name="Barry K."/>
            <person name="Grigoriev I.V."/>
            <person name="Nowrousian M."/>
        </authorList>
    </citation>
    <scope>NUCLEOTIDE SEQUENCE [LARGE SCALE GENOMIC DNA]</scope>
    <source>
        <strain evidence="1 2">CBS 389.68</strain>
    </source>
</reference>
<sequence>MKSYLSIHQYRSRISRHRPSPELNRVANFRDAPVSNTNTIHSRNIPITPTALLNMDDAFPVHLQPSPRTLAQPT</sequence>
<dbReference type="EMBL" id="ML220163">
    <property type="protein sequence ID" value="TGZ76903.1"/>
    <property type="molecule type" value="Genomic_DNA"/>
</dbReference>
<protein>
    <submittedName>
        <fullName evidence="1">Uncharacterized protein</fullName>
    </submittedName>
</protein>
<name>A0A4S2MJ96_9PEZI</name>
<organism evidence="1 2">
    <name type="scientific">Ascodesmis nigricans</name>
    <dbReference type="NCBI Taxonomy" id="341454"/>
    <lineage>
        <taxon>Eukaryota</taxon>
        <taxon>Fungi</taxon>
        <taxon>Dikarya</taxon>
        <taxon>Ascomycota</taxon>
        <taxon>Pezizomycotina</taxon>
        <taxon>Pezizomycetes</taxon>
        <taxon>Pezizales</taxon>
        <taxon>Ascodesmidaceae</taxon>
        <taxon>Ascodesmis</taxon>
    </lineage>
</organism>
<gene>
    <name evidence="1" type="ORF">EX30DRAFT_225134</name>
</gene>
<dbReference type="Proteomes" id="UP000298138">
    <property type="component" value="Unassembled WGS sequence"/>
</dbReference>
<dbReference type="AlphaFoldDB" id="A0A4S2MJ96"/>
<evidence type="ECO:0000313" key="2">
    <source>
        <dbReference type="Proteomes" id="UP000298138"/>
    </source>
</evidence>
<keyword evidence="2" id="KW-1185">Reference proteome</keyword>
<accession>A0A4S2MJ96</accession>